<reference evidence="8 9" key="1">
    <citation type="submission" date="2017-04" db="EMBL/GenBank/DDBJ databases">
        <title>Draft genome sequence of Tuber borchii Vittad., a whitish edible truffle.</title>
        <authorList>
            <consortium name="DOE Joint Genome Institute"/>
            <person name="Murat C."/>
            <person name="Kuo A."/>
            <person name="Barry K.W."/>
            <person name="Clum A."/>
            <person name="Dockter R.B."/>
            <person name="Fauchery L."/>
            <person name="Iotti M."/>
            <person name="Kohler A."/>
            <person name="Labutti K."/>
            <person name="Lindquist E.A."/>
            <person name="Lipzen A."/>
            <person name="Ohm R.A."/>
            <person name="Wang M."/>
            <person name="Grigoriev I.V."/>
            <person name="Zambonelli A."/>
            <person name="Martin F.M."/>
        </authorList>
    </citation>
    <scope>NUCLEOTIDE SEQUENCE [LARGE SCALE GENOMIC DNA]</scope>
    <source>
        <strain evidence="8 9">Tbo3840</strain>
    </source>
</reference>
<feature type="compositionally biased region" description="Basic residues" evidence="6">
    <location>
        <begin position="333"/>
        <end position="351"/>
    </location>
</feature>
<keyword evidence="2" id="KW-0808">Transferase</keyword>
<evidence type="ECO:0000259" key="7">
    <source>
        <dbReference type="PROSITE" id="PS50011"/>
    </source>
</evidence>
<keyword evidence="4 8" id="KW-0418">Kinase</keyword>
<evidence type="ECO:0000256" key="5">
    <source>
        <dbReference type="ARBA" id="ARBA00022840"/>
    </source>
</evidence>
<evidence type="ECO:0000256" key="6">
    <source>
        <dbReference type="SAM" id="MobiDB-lite"/>
    </source>
</evidence>
<dbReference type="PANTHER" id="PTHR43671:SF13">
    <property type="entry name" value="SERINE_THREONINE-PROTEIN KINASE NEK2"/>
    <property type="match status" value="1"/>
</dbReference>
<organism evidence="8 9">
    <name type="scientific">Tuber borchii</name>
    <name type="common">White truffle</name>
    <dbReference type="NCBI Taxonomy" id="42251"/>
    <lineage>
        <taxon>Eukaryota</taxon>
        <taxon>Fungi</taxon>
        <taxon>Dikarya</taxon>
        <taxon>Ascomycota</taxon>
        <taxon>Pezizomycotina</taxon>
        <taxon>Pezizomycetes</taxon>
        <taxon>Pezizales</taxon>
        <taxon>Tuberaceae</taxon>
        <taxon>Tuber</taxon>
    </lineage>
</organism>
<feature type="compositionally biased region" description="Polar residues" evidence="6">
    <location>
        <begin position="580"/>
        <end position="601"/>
    </location>
</feature>
<dbReference type="PROSITE" id="PS50011">
    <property type="entry name" value="PROTEIN_KINASE_DOM"/>
    <property type="match status" value="1"/>
</dbReference>
<feature type="region of interest" description="Disordered" evidence="6">
    <location>
        <begin position="469"/>
        <end position="503"/>
    </location>
</feature>
<dbReference type="EMBL" id="NESQ01000101">
    <property type="protein sequence ID" value="PUU79029.1"/>
    <property type="molecule type" value="Genomic_DNA"/>
</dbReference>
<comment type="caution">
    <text evidence="8">The sequence shown here is derived from an EMBL/GenBank/DDBJ whole genome shotgun (WGS) entry which is preliminary data.</text>
</comment>
<dbReference type="InterPro" id="IPR011009">
    <property type="entry name" value="Kinase-like_dom_sf"/>
</dbReference>
<dbReference type="EC" id="2.7.11.1" evidence="1"/>
<dbReference type="InterPro" id="IPR000719">
    <property type="entry name" value="Prot_kinase_dom"/>
</dbReference>
<dbReference type="STRING" id="42251.A0A2T6ZU61"/>
<evidence type="ECO:0000313" key="9">
    <source>
        <dbReference type="Proteomes" id="UP000244722"/>
    </source>
</evidence>
<feature type="region of interest" description="Disordered" evidence="6">
    <location>
        <begin position="525"/>
        <end position="601"/>
    </location>
</feature>
<gene>
    <name evidence="8" type="ORF">B9Z19DRAFT_1140506</name>
</gene>
<evidence type="ECO:0000256" key="1">
    <source>
        <dbReference type="ARBA" id="ARBA00012513"/>
    </source>
</evidence>
<dbReference type="PANTHER" id="PTHR43671">
    <property type="entry name" value="SERINE/THREONINE-PROTEIN KINASE NEK"/>
    <property type="match status" value="1"/>
</dbReference>
<proteinExistence type="predicted"/>
<dbReference type="Pfam" id="PF00069">
    <property type="entry name" value="Pkinase"/>
    <property type="match status" value="1"/>
</dbReference>
<evidence type="ECO:0000256" key="3">
    <source>
        <dbReference type="ARBA" id="ARBA00022741"/>
    </source>
</evidence>
<dbReference type="InterPro" id="IPR008271">
    <property type="entry name" value="Ser/Thr_kinase_AS"/>
</dbReference>
<dbReference type="AlphaFoldDB" id="A0A2T6ZU61"/>
<dbReference type="SUPFAM" id="SSF56112">
    <property type="entry name" value="Protein kinase-like (PK-like)"/>
    <property type="match status" value="1"/>
</dbReference>
<dbReference type="Proteomes" id="UP000244722">
    <property type="component" value="Unassembled WGS sequence"/>
</dbReference>
<dbReference type="Gene3D" id="1.10.510.10">
    <property type="entry name" value="Transferase(Phosphotransferase) domain 1"/>
    <property type="match status" value="1"/>
</dbReference>
<dbReference type="PROSITE" id="PS00108">
    <property type="entry name" value="PROTEIN_KINASE_ST"/>
    <property type="match status" value="1"/>
</dbReference>
<evidence type="ECO:0000313" key="8">
    <source>
        <dbReference type="EMBL" id="PUU79029.1"/>
    </source>
</evidence>
<keyword evidence="5" id="KW-0067">ATP-binding</keyword>
<accession>A0A2T6ZU61</accession>
<feature type="domain" description="Protein kinase" evidence="7">
    <location>
        <begin position="43"/>
        <end position="305"/>
    </location>
</feature>
<evidence type="ECO:0000256" key="2">
    <source>
        <dbReference type="ARBA" id="ARBA00022679"/>
    </source>
</evidence>
<sequence>MDKAQSDLIEWYKLETKFFPDHVRHTRYLGEARNRNKREEEDWSNCGELGSGGFGVVYKQIRKTTGRYRAVKTIDKRPPLKLDYSRELLVMAILAKRPPLFVEFLGWFEEPEALYIAMEYLEAGDLTKHIGAPLLQETVRHISKQILEGLNVMHQQGIAHRDLKPANIFVVSMSPVWVKLGDFGVSKRILAQATTTLHTPVSTQLYSAPEVLGLDSSSETSNYTNSVDIWSLGCVIYELLAGAKLFPLEGQVSRYFFGKWPFPEDKLKGLSPPTDDIGISLLKSMLLIRPEDRPTAAGALSHGWLAGLESYGEESGDDQDQRAQSLGEGASGRRGRKQLAIHDIPKKKRRERNPITQDDTKPILGGVVLGARSQGGSHATTPKARIDGSIITQLDVVSPKNSIFQMGSLEPESMPQSYLITHSTGKGAKTLRRKQVHTIPQSHSQSSTPNPKLSSYTSIKGVANQNWMLNARPPASDPPTADPHHGNSLRSALRTNGPMEHGPKKIHQAAASDLYGTASRIAYQRTYPTRPVRGDGRGHNGPTINSMRTPKTRRNCNTRQDLDPLQTPITGWNPDRNPNILRNPNRDPNTGWNPNRNPNPS</sequence>
<keyword evidence="3" id="KW-0547">Nucleotide-binding</keyword>
<name>A0A2T6ZU61_TUBBO</name>
<dbReference type="GO" id="GO:0005524">
    <property type="term" value="F:ATP binding"/>
    <property type="evidence" value="ECO:0007669"/>
    <property type="project" value="UniProtKB-KW"/>
</dbReference>
<dbReference type="InterPro" id="IPR050660">
    <property type="entry name" value="NEK_Ser/Thr_kinase"/>
</dbReference>
<dbReference type="OrthoDB" id="10252171at2759"/>
<protein>
    <recommendedName>
        <fullName evidence="1">non-specific serine/threonine protein kinase</fullName>
        <ecNumber evidence="1">2.7.11.1</ecNumber>
    </recommendedName>
</protein>
<dbReference type="GO" id="GO:0004674">
    <property type="term" value="F:protein serine/threonine kinase activity"/>
    <property type="evidence" value="ECO:0007669"/>
    <property type="project" value="UniProtKB-EC"/>
</dbReference>
<evidence type="ECO:0000256" key="4">
    <source>
        <dbReference type="ARBA" id="ARBA00022777"/>
    </source>
</evidence>
<keyword evidence="9" id="KW-1185">Reference proteome</keyword>
<feature type="region of interest" description="Disordered" evidence="6">
    <location>
        <begin position="311"/>
        <end position="364"/>
    </location>
</feature>
<dbReference type="SMART" id="SM00220">
    <property type="entry name" value="S_TKc"/>
    <property type="match status" value="1"/>
</dbReference>